<dbReference type="CDD" id="cd00751">
    <property type="entry name" value="thiolase"/>
    <property type="match status" value="1"/>
</dbReference>
<dbReference type="Pfam" id="PF00108">
    <property type="entry name" value="Thiolase_N"/>
    <property type="match status" value="1"/>
</dbReference>
<keyword evidence="2 5" id="KW-0808">Transferase</keyword>
<proteinExistence type="inferred from homology"/>
<organism evidence="8 9">
    <name type="scientific">Flavobacterium macacae</name>
    <dbReference type="NCBI Taxonomy" id="2488993"/>
    <lineage>
        <taxon>Bacteria</taxon>
        <taxon>Pseudomonadati</taxon>
        <taxon>Bacteroidota</taxon>
        <taxon>Flavobacteriia</taxon>
        <taxon>Flavobacteriales</taxon>
        <taxon>Flavobacteriaceae</taxon>
        <taxon>Flavobacterium</taxon>
    </lineage>
</organism>
<dbReference type="InterPro" id="IPR020617">
    <property type="entry name" value="Thiolase_C"/>
</dbReference>
<dbReference type="OrthoDB" id="1402717at2"/>
<dbReference type="InterPro" id="IPR020616">
    <property type="entry name" value="Thiolase_N"/>
</dbReference>
<feature type="domain" description="Thiolase N-terminal" evidence="6">
    <location>
        <begin position="11"/>
        <end position="267"/>
    </location>
</feature>
<gene>
    <name evidence="8" type="ORF">EG849_10100</name>
</gene>
<name>A0A3P3WE32_9FLAO</name>
<evidence type="ECO:0000259" key="7">
    <source>
        <dbReference type="Pfam" id="PF02803"/>
    </source>
</evidence>
<evidence type="ECO:0000256" key="3">
    <source>
        <dbReference type="ARBA" id="ARBA00023315"/>
    </source>
</evidence>
<comment type="caution">
    <text evidence="8">The sequence shown here is derived from an EMBL/GenBank/DDBJ whole genome shotgun (WGS) entry which is preliminary data.</text>
</comment>
<dbReference type="Proteomes" id="UP000271937">
    <property type="component" value="Unassembled WGS sequence"/>
</dbReference>
<evidence type="ECO:0000256" key="4">
    <source>
        <dbReference type="PIRSR" id="PIRSR000429-1"/>
    </source>
</evidence>
<feature type="active site" description="Proton acceptor" evidence="4">
    <location>
        <position position="375"/>
    </location>
</feature>
<dbReference type="InterPro" id="IPR002155">
    <property type="entry name" value="Thiolase"/>
</dbReference>
<accession>A0A3P3WE32</accession>
<evidence type="ECO:0000313" key="8">
    <source>
        <dbReference type="EMBL" id="RRJ90813.1"/>
    </source>
</evidence>
<feature type="active site" description="Proton acceptor" evidence="4">
    <location>
        <position position="406"/>
    </location>
</feature>
<dbReference type="GO" id="GO:0003988">
    <property type="term" value="F:acetyl-CoA C-acyltransferase activity"/>
    <property type="evidence" value="ECO:0007669"/>
    <property type="project" value="UniProtKB-EC"/>
</dbReference>
<evidence type="ECO:0000256" key="1">
    <source>
        <dbReference type="ARBA" id="ARBA00010982"/>
    </source>
</evidence>
<evidence type="ECO:0000259" key="6">
    <source>
        <dbReference type="Pfam" id="PF00108"/>
    </source>
</evidence>
<comment type="similarity">
    <text evidence="1 5">Belongs to the thiolase-like superfamily. Thiolase family.</text>
</comment>
<dbReference type="RefSeq" id="WP_125012961.1">
    <property type="nucleotide sequence ID" value="NZ_RQVR01000010.1"/>
</dbReference>
<dbReference type="EMBL" id="RQVR01000010">
    <property type="protein sequence ID" value="RRJ90813.1"/>
    <property type="molecule type" value="Genomic_DNA"/>
</dbReference>
<reference evidence="8 9" key="1">
    <citation type="submission" date="2018-11" db="EMBL/GenBank/DDBJ databases">
        <title>Flavobacterium sp. nov., YIM 102600 draft genome.</title>
        <authorList>
            <person name="Li G."/>
            <person name="Jiang Y."/>
        </authorList>
    </citation>
    <scope>NUCLEOTIDE SEQUENCE [LARGE SCALE GENOMIC DNA]</scope>
    <source>
        <strain evidence="8 9">YIM 102600</strain>
    </source>
</reference>
<dbReference type="InterPro" id="IPR050521">
    <property type="entry name" value="3-ketoacyl-CoA_Thiolase"/>
</dbReference>
<evidence type="ECO:0000256" key="5">
    <source>
        <dbReference type="RuleBase" id="RU003557"/>
    </source>
</evidence>
<keyword evidence="3 5" id="KW-0012">Acyltransferase</keyword>
<keyword evidence="9" id="KW-1185">Reference proteome</keyword>
<feature type="domain" description="Thiolase C-terminal" evidence="7">
    <location>
        <begin position="281"/>
        <end position="418"/>
    </location>
</feature>
<dbReference type="PIRSF" id="PIRSF000429">
    <property type="entry name" value="Ac-CoA_Ac_transf"/>
    <property type="match status" value="1"/>
</dbReference>
<evidence type="ECO:0000256" key="2">
    <source>
        <dbReference type="ARBA" id="ARBA00022679"/>
    </source>
</evidence>
<dbReference type="NCBIfam" id="TIGR01930">
    <property type="entry name" value="AcCoA-C-Actrans"/>
    <property type="match status" value="1"/>
</dbReference>
<dbReference type="SUPFAM" id="SSF53901">
    <property type="entry name" value="Thiolase-like"/>
    <property type="match status" value="2"/>
</dbReference>
<dbReference type="EC" id="2.3.1.16" evidence="8"/>
<dbReference type="InterPro" id="IPR016039">
    <property type="entry name" value="Thiolase-like"/>
</dbReference>
<dbReference type="PANTHER" id="PTHR42689:SF1">
    <property type="entry name" value="ACETYL-COA ACYLTRANSFERASE FADA2 (3-KETOACYL-COA THIOLASE) (BETA-KETOTHIOLASE)-RELATED"/>
    <property type="match status" value="1"/>
</dbReference>
<dbReference type="AlphaFoldDB" id="A0A3P3WE32"/>
<dbReference type="Pfam" id="PF02803">
    <property type="entry name" value="Thiolase_C"/>
    <property type="match status" value="1"/>
</dbReference>
<dbReference type="Gene3D" id="3.40.47.10">
    <property type="match status" value="1"/>
</dbReference>
<feature type="active site" description="Acyl-thioester intermediate" evidence="4">
    <location>
        <position position="90"/>
    </location>
</feature>
<evidence type="ECO:0000313" key="9">
    <source>
        <dbReference type="Proteomes" id="UP000271937"/>
    </source>
</evidence>
<dbReference type="GO" id="GO:0005829">
    <property type="term" value="C:cytosol"/>
    <property type="evidence" value="ECO:0007669"/>
    <property type="project" value="TreeGrafter"/>
</dbReference>
<sequence>MMGKINKEIWLVSGLRTPFVKENRELKDISAIALSVSVVNNMRHKEPIKPDYLGWGTVVPNLAYSNIARDIVLESELADQTVAFSTTMACASSVLSTIQLASMITDDETAISGGVESFSNVQLGLSNETSKWVKGGRQLHGIMAKLKWAWEIFKFKLYIPPGVNRITGKSMGQHAEITAQRLGISRNAQDALALVSHKNYFKAKNEGFFSDLIFPAFTVAEDLIPRKDTTMEKLSALSPVFDRTSGKGSITAGNSSLFTDGAAGVWVAGKNRIDEFHSPYRARLTDWETAAVNIEEEGILMSPTFAIARLLERNKLTYNEIDIWEIHEAFAAQVLSTISILESPSHLDRMGVKSKLGNFPMEKLNIKGSSISIGHPFGATGARIISQTLKQLHLAGANKKALISVCADGGLGAVILLEN</sequence>
<protein>
    <submittedName>
        <fullName evidence="8">Acetyl-CoA C-acyltransferase</fullName>
        <ecNumber evidence="8">2.3.1.16</ecNumber>
    </submittedName>
</protein>
<dbReference type="PANTHER" id="PTHR42689">
    <property type="entry name" value="ACETYL-COA ACYLTRANSFERASE FADA2 (3-KETOACYL-COA THIOLASE) (BETA-KETOTHIOLASE)-RELATED"/>
    <property type="match status" value="1"/>
</dbReference>